<dbReference type="PANTHER" id="PTHR11742">
    <property type="entry name" value="MANNOSYL-OLIGOSACCHARIDE ALPHA-1,2-MANNOSIDASE-RELATED"/>
    <property type="match status" value="1"/>
</dbReference>
<dbReference type="AlphaFoldDB" id="A0A9N9CAE3"/>
<comment type="catalytic activity">
    <reaction evidence="9">
        <text>N(4)-(alpha-D-Man-(1-&gt;2)-alpha-D-Man-(1-&gt;2)-alpha-D-Man-(1-&gt;3)-[alpha-D-Man-(1-&gt;2)-alpha-D-Man-(1-&gt;3)-[alpha-D-Man-(1-&gt;2)-alpha-D-Man-(1-&gt;6)]-alpha-D-Man-(1-&gt;6)]-beta-D-Man-(1-&gt;4)-beta-D-GlcNAc-(1-&gt;4)-beta-D-GlcNAc)-L-asparaginyl-[protein] (N-glucan mannose isomer 9A1,2,3B1,2,3) + 4 H2O = N(4)-(alpha-D-Man-(1-&gt;3)-[alpha-D-Man-(1-&gt;3)-[alpha-D-Man-(1-&gt;6)]-alpha-D-Man-(1-&gt;6)]-beta-D-Man-(1-&gt;4)-beta-D-GlcNAc-(1-&gt;4)-beta-D-GlcNAc)-L-asparaginyl-[protein] (N-glucan mannose isomer 5A1,2) + 4 beta-D-mannose</text>
        <dbReference type="Rhea" id="RHEA:56008"/>
        <dbReference type="Rhea" id="RHEA-COMP:14356"/>
        <dbReference type="Rhea" id="RHEA-COMP:14367"/>
        <dbReference type="ChEBI" id="CHEBI:15377"/>
        <dbReference type="ChEBI" id="CHEBI:28563"/>
        <dbReference type="ChEBI" id="CHEBI:59087"/>
        <dbReference type="ChEBI" id="CHEBI:139493"/>
        <dbReference type="EC" id="3.2.1.113"/>
    </reaction>
</comment>
<evidence type="ECO:0000256" key="2">
    <source>
        <dbReference type="ARBA" id="ARBA00004922"/>
    </source>
</evidence>
<dbReference type="SUPFAM" id="SSF48225">
    <property type="entry name" value="Seven-hairpin glycosidases"/>
    <property type="match status" value="1"/>
</dbReference>
<dbReference type="GO" id="GO:0004571">
    <property type="term" value="F:mannosyl-oligosaccharide 1,2-alpha-mannosidase activity"/>
    <property type="evidence" value="ECO:0007669"/>
    <property type="project" value="UniProtKB-EC"/>
</dbReference>
<dbReference type="InterPro" id="IPR050749">
    <property type="entry name" value="Glycosyl_Hydrolase_47"/>
</dbReference>
<feature type="binding site" evidence="11">
    <location>
        <position position="444"/>
    </location>
    <ligand>
        <name>Ca(2+)</name>
        <dbReference type="ChEBI" id="CHEBI:29108"/>
    </ligand>
</feature>
<proteinExistence type="inferred from homology"/>
<dbReference type="GO" id="GO:0016020">
    <property type="term" value="C:membrane"/>
    <property type="evidence" value="ECO:0007669"/>
    <property type="project" value="InterPro"/>
</dbReference>
<reference evidence="14" key="1">
    <citation type="submission" date="2021-06" db="EMBL/GenBank/DDBJ databases">
        <authorList>
            <person name="Kallberg Y."/>
            <person name="Tangrot J."/>
            <person name="Rosling A."/>
        </authorList>
    </citation>
    <scope>NUCLEOTIDE SEQUENCE</scope>
    <source>
        <strain evidence="14">FL130A</strain>
    </source>
</reference>
<dbReference type="GO" id="GO:0005509">
    <property type="term" value="F:calcium ion binding"/>
    <property type="evidence" value="ECO:0007669"/>
    <property type="project" value="InterPro"/>
</dbReference>
<organism evidence="14 15">
    <name type="scientific">Ambispora leptoticha</name>
    <dbReference type="NCBI Taxonomy" id="144679"/>
    <lineage>
        <taxon>Eukaryota</taxon>
        <taxon>Fungi</taxon>
        <taxon>Fungi incertae sedis</taxon>
        <taxon>Mucoromycota</taxon>
        <taxon>Glomeromycotina</taxon>
        <taxon>Glomeromycetes</taxon>
        <taxon>Archaeosporales</taxon>
        <taxon>Ambisporaceae</taxon>
        <taxon>Ambispora</taxon>
    </lineage>
</organism>
<dbReference type="InterPro" id="IPR036026">
    <property type="entry name" value="Seven-hairpin_glycosidases"/>
</dbReference>
<dbReference type="Gene3D" id="1.50.10.10">
    <property type="match status" value="1"/>
</dbReference>
<keyword evidence="4 11" id="KW-0479">Metal-binding</keyword>
<feature type="active site" evidence="10">
    <location>
        <position position="344"/>
    </location>
</feature>
<accession>A0A9N9CAE3</accession>
<dbReference type="EMBL" id="CAJVPS010003822">
    <property type="protein sequence ID" value="CAG8594893.1"/>
    <property type="molecule type" value="Genomic_DNA"/>
</dbReference>
<comment type="caution">
    <text evidence="14">The sequence shown here is derived from an EMBL/GenBank/DDBJ whole genome shotgun (WGS) entry which is preliminary data.</text>
</comment>
<feature type="active site" description="Proton donor" evidence="10">
    <location>
        <position position="318"/>
    </location>
</feature>
<comment type="catalytic activity">
    <reaction evidence="8">
        <text>N(4)-(alpha-D-Man-(1-&gt;2)-alpha-D-Man-(1-&gt;2)-alpha-D-Man-(1-&gt;3)-[alpha-D-Man-(1-&gt;3)-[alpha-D-Man-(1-&gt;2)-alpha-D-Man-(1-&gt;6)]-alpha-D-Man-(1-&gt;6)]-beta-D-Man-(1-&gt;4)-beta-D-GlcNAc-(1-&gt;4)-beta-D-GlcNAc)-L-asparaginyl-[protein] (N-glucan mannose isomer 8A1,2,3B1,3) + 3 H2O = N(4)-(alpha-D-Man-(1-&gt;3)-[alpha-D-Man-(1-&gt;3)-[alpha-D-Man-(1-&gt;6)]-alpha-D-Man-(1-&gt;6)]-beta-D-Man-(1-&gt;4)-beta-D-GlcNAc-(1-&gt;4)-beta-D-GlcNAc)-L-asparaginyl-[protein] (N-glucan mannose isomer 5A1,2) + 3 beta-D-mannose</text>
        <dbReference type="Rhea" id="RHEA:56028"/>
        <dbReference type="Rhea" id="RHEA-COMP:14358"/>
        <dbReference type="Rhea" id="RHEA-COMP:14367"/>
        <dbReference type="ChEBI" id="CHEBI:15377"/>
        <dbReference type="ChEBI" id="CHEBI:28563"/>
        <dbReference type="ChEBI" id="CHEBI:59087"/>
        <dbReference type="ChEBI" id="CHEBI:60628"/>
        <dbReference type="EC" id="3.2.1.113"/>
    </reaction>
</comment>
<evidence type="ECO:0000256" key="13">
    <source>
        <dbReference type="RuleBase" id="RU361193"/>
    </source>
</evidence>
<dbReference type="Proteomes" id="UP000789508">
    <property type="component" value="Unassembled WGS sequence"/>
</dbReference>
<evidence type="ECO:0000256" key="1">
    <source>
        <dbReference type="ARBA" id="ARBA00001913"/>
    </source>
</evidence>
<evidence type="ECO:0000256" key="3">
    <source>
        <dbReference type="ARBA" id="ARBA00007658"/>
    </source>
</evidence>
<dbReference type="OrthoDB" id="8118055at2759"/>
<keyword evidence="6 11" id="KW-0106">Calcium</keyword>
<sequence length="466" mass="53854">MGYSRDAWGFDEYHPVAQNGSNLYGKDGIGFMIVDSLDVLIIMGLDEEYKTAREWVANVLDFNQNSYVSLFETTIRVLGGLLSAYHLSGEDHMYLTKATDLADRLLGAFNQSESVFPIKFVNLNSTSRRNYDGSCLADIGTLQLEFKYLSHLTGDPKYWNYVEKIMLRIDELEKFDGLARNYVSVSRATFSGALIGLGALGDSYYEYLLKQYLLTNKTEQMYLRMYNEAITGVKKHLLKRTNSSHLFYLGEFYYYNGGKKTRFVPRMEHLTCFAGALFALGSEKIHDSFSEENLIIGKKLTHTCCEMYFTQATGLAPEYVLYNTNSTGDTLYDNGRKHNVLRPETVESLFLLWRVTGDIQYRQVEFLYLLTFKEWGWRIFQSFENYSRFPEGGYTEIVDVDAIPPKRTDNMPTFWLAETLKYLYLLFEDPDNDLLSLDKYVFNTEAHPLPIFVPSEEIRGEGWNRQ</sequence>
<evidence type="ECO:0000256" key="5">
    <source>
        <dbReference type="ARBA" id="ARBA00022801"/>
    </source>
</evidence>
<dbReference type="Pfam" id="PF01532">
    <property type="entry name" value="Glyco_hydro_47"/>
    <property type="match status" value="1"/>
</dbReference>
<comment type="pathway">
    <text evidence="2">Protein modification; protein glycosylation.</text>
</comment>
<keyword evidence="13" id="KW-0326">Glycosidase</keyword>
<gene>
    <name evidence="14" type="ORF">ALEPTO_LOCUS7871</name>
</gene>
<dbReference type="InterPro" id="IPR012341">
    <property type="entry name" value="6hp_glycosidase-like_sf"/>
</dbReference>
<evidence type="ECO:0000256" key="8">
    <source>
        <dbReference type="ARBA" id="ARBA00047669"/>
    </source>
</evidence>
<dbReference type="PRINTS" id="PR00747">
    <property type="entry name" value="GLYHDRLASE47"/>
</dbReference>
<keyword evidence="7 12" id="KW-1015">Disulfide bond</keyword>
<comment type="cofactor">
    <cofactor evidence="1 11">
        <name>Ca(2+)</name>
        <dbReference type="ChEBI" id="CHEBI:29108"/>
    </cofactor>
</comment>
<dbReference type="GO" id="GO:0036503">
    <property type="term" value="P:ERAD pathway"/>
    <property type="evidence" value="ECO:0007669"/>
    <property type="project" value="UniProtKB-ARBA"/>
</dbReference>
<evidence type="ECO:0000256" key="12">
    <source>
        <dbReference type="PIRSR" id="PIRSR601382-3"/>
    </source>
</evidence>
<evidence type="ECO:0000313" key="14">
    <source>
        <dbReference type="EMBL" id="CAG8594893.1"/>
    </source>
</evidence>
<evidence type="ECO:0000256" key="6">
    <source>
        <dbReference type="ARBA" id="ARBA00022837"/>
    </source>
</evidence>
<evidence type="ECO:0000256" key="11">
    <source>
        <dbReference type="PIRSR" id="PIRSR601382-2"/>
    </source>
</evidence>
<evidence type="ECO:0000256" key="10">
    <source>
        <dbReference type="PIRSR" id="PIRSR601382-1"/>
    </source>
</evidence>
<comment type="similarity">
    <text evidence="3 13">Belongs to the glycosyl hydrolase 47 family.</text>
</comment>
<name>A0A9N9CAE3_9GLOM</name>
<evidence type="ECO:0000256" key="4">
    <source>
        <dbReference type="ARBA" id="ARBA00022723"/>
    </source>
</evidence>
<keyword evidence="5 13" id="KW-0378">Hydrolase</keyword>
<feature type="active site" description="Proton donor" evidence="10">
    <location>
        <position position="72"/>
    </location>
</feature>
<feature type="active site" evidence="10">
    <location>
        <position position="202"/>
    </location>
</feature>
<evidence type="ECO:0000256" key="9">
    <source>
        <dbReference type="ARBA" id="ARBA00048605"/>
    </source>
</evidence>
<dbReference type="GO" id="GO:0005975">
    <property type="term" value="P:carbohydrate metabolic process"/>
    <property type="evidence" value="ECO:0007669"/>
    <property type="project" value="InterPro"/>
</dbReference>
<evidence type="ECO:0000256" key="7">
    <source>
        <dbReference type="ARBA" id="ARBA00023157"/>
    </source>
</evidence>
<protein>
    <recommendedName>
        <fullName evidence="13">alpha-1,2-Mannosidase</fullName>
        <ecNumber evidence="13">3.2.1.-</ecNumber>
    </recommendedName>
</protein>
<dbReference type="EC" id="3.2.1.-" evidence="13"/>
<dbReference type="GO" id="GO:0005783">
    <property type="term" value="C:endoplasmic reticulum"/>
    <property type="evidence" value="ECO:0007669"/>
    <property type="project" value="TreeGrafter"/>
</dbReference>
<evidence type="ECO:0000313" key="15">
    <source>
        <dbReference type="Proteomes" id="UP000789508"/>
    </source>
</evidence>
<keyword evidence="15" id="KW-1185">Reference proteome</keyword>
<dbReference type="InterPro" id="IPR001382">
    <property type="entry name" value="Glyco_hydro_47"/>
</dbReference>
<feature type="disulfide bond" evidence="12">
    <location>
        <begin position="272"/>
        <end position="304"/>
    </location>
</feature>
<dbReference type="PANTHER" id="PTHR11742:SF55">
    <property type="entry name" value="ENDOPLASMIC RETICULUM MANNOSYL-OLIGOSACCHARIDE 1,2-ALPHA-MANNOSIDASE"/>
    <property type="match status" value="1"/>
</dbReference>